<keyword evidence="5" id="KW-0349">Heme</keyword>
<protein>
    <recommendedName>
        <fullName evidence="13">Cytochrome b561 bacterial/Ni-hydrogenase domain-containing protein</fullName>
    </recommendedName>
</protein>
<dbReference type="Pfam" id="PF01292">
    <property type="entry name" value="Ni_hydr_CYTB"/>
    <property type="match status" value="1"/>
</dbReference>
<evidence type="ECO:0000256" key="1">
    <source>
        <dbReference type="ARBA" id="ARBA00004651"/>
    </source>
</evidence>
<dbReference type="Proteomes" id="UP000006793">
    <property type="component" value="Chromosome"/>
</dbReference>
<dbReference type="PaxDb" id="667014-Thein_0496"/>
<dbReference type="InterPro" id="IPR016174">
    <property type="entry name" value="Di-haem_cyt_TM"/>
</dbReference>
<evidence type="ECO:0000256" key="12">
    <source>
        <dbReference type="SAM" id="Phobius"/>
    </source>
</evidence>
<evidence type="ECO:0000313" key="14">
    <source>
        <dbReference type="EMBL" id="AEH44378.1"/>
    </source>
</evidence>
<dbReference type="PANTHER" id="PTHR30485:SF0">
    <property type="entry name" value="NI_FE-HYDROGENASE 1 B-TYPE CYTOCHROME SUBUNIT-RELATED"/>
    <property type="match status" value="1"/>
</dbReference>
<sequence>MDRVLKFSFSEKIFHNVNAVTWYILALTGVIVYFDWASPETKAFLMQIHIWVAVIFTFNFLAFVFLSPHRFYIMMKNFLEWDKDSLAWFKNFGGYPRRFFKIPFGPEEVAPQGKVNAGQKLTYLFFVFVIIALIVTGWSLYYAKHSMGKTLFELMFYVHVWGSILATAVATCGHIPLSIVNTEDLLAMWRPGSGTVSVEWAKHHNPKWYEKDLMKVEPKED</sequence>
<dbReference type="SUPFAM" id="SSF81342">
    <property type="entry name" value="Transmembrane di-heme cytochromes"/>
    <property type="match status" value="1"/>
</dbReference>
<comment type="subcellular location">
    <subcellularLocation>
        <location evidence="1">Cell membrane</location>
        <topology evidence="1">Multi-pass membrane protein</topology>
    </subcellularLocation>
</comment>
<dbReference type="OrthoDB" id="1808646at2"/>
<dbReference type="GO" id="GO:0020037">
    <property type="term" value="F:heme binding"/>
    <property type="evidence" value="ECO:0007669"/>
    <property type="project" value="TreeGrafter"/>
</dbReference>
<keyword evidence="11 12" id="KW-0472">Membrane</keyword>
<evidence type="ECO:0000259" key="13">
    <source>
        <dbReference type="Pfam" id="PF01292"/>
    </source>
</evidence>
<keyword evidence="4" id="KW-1003">Cell membrane</keyword>
<feature type="transmembrane region" description="Helical" evidence="12">
    <location>
        <begin position="20"/>
        <end position="36"/>
    </location>
</feature>
<evidence type="ECO:0000256" key="2">
    <source>
        <dbReference type="ARBA" id="ARBA00008622"/>
    </source>
</evidence>
<dbReference type="HOGENOM" id="CLU_091368_1_1_0"/>
<feature type="transmembrane region" description="Helical" evidence="12">
    <location>
        <begin position="48"/>
        <end position="66"/>
    </location>
</feature>
<dbReference type="eggNOG" id="COG2864">
    <property type="taxonomic scope" value="Bacteria"/>
</dbReference>
<dbReference type="RefSeq" id="WP_013907123.1">
    <property type="nucleotide sequence ID" value="NC_015681.1"/>
</dbReference>
<proteinExistence type="inferred from homology"/>
<name>F8AB12_THEID</name>
<feature type="transmembrane region" description="Helical" evidence="12">
    <location>
        <begin position="154"/>
        <end position="180"/>
    </location>
</feature>
<dbReference type="GO" id="GO:0022904">
    <property type="term" value="P:respiratory electron transport chain"/>
    <property type="evidence" value="ECO:0007669"/>
    <property type="project" value="InterPro"/>
</dbReference>
<evidence type="ECO:0000256" key="6">
    <source>
        <dbReference type="ARBA" id="ARBA00022692"/>
    </source>
</evidence>
<comment type="similarity">
    <text evidence="2">Belongs to the HupC/HyaC/HydC family.</text>
</comment>
<dbReference type="InterPro" id="IPR000516">
    <property type="entry name" value="Ni-dep_Hydgase_cyt-B"/>
</dbReference>
<dbReference type="AlphaFoldDB" id="F8AB12"/>
<evidence type="ECO:0000313" key="15">
    <source>
        <dbReference type="Proteomes" id="UP000006793"/>
    </source>
</evidence>
<dbReference type="Gene3D" id="1.20.950.20">
    <property type="entry name" value="Transmembrane di-heme cytochromes, Chain C"/>
    <property type="match status" value="1"/>
</dbReference>
<dbReference type="GO" id="GO:0005506">
    <property type="term" value="F:iron ion binding"/>
    <property type="evidence" value="ECO:0007669"/>
    <property type="project" value="InterPro"/>
</dbReference>
<evidence type="ECO:0000256" key="9">
    <source>
        <dbReference type="ARBA" id="ARBA00022989"/>
    </source>
</evidence>
<reference evidence="14 15" key="2">
    <citation type="journal article" date="2012" name="Stand. Genomic Sci.">
        <title>Complete genome sequence of the thermophilic sulfate-reducing ocean bacterium Thermodesulfatator indicus type strain (CIR29812(T)).</title>
        <authorList>
            <person name="Anderson I."/>
            <person name="Saunders E."/>
            <person name="Lapidus A."/>
            <person name="Nolan M."/>
            <person name="Lucas S."/>
            <person name="Tice H."/>
            <person name="Del Rio T.G."/>
            <person name="Cheng J.F."/>
            <person name="Han C."/>
            <person name="Tapia R."/>
            <person name="Goodwin L.A."/>
            <person name="Pitluck S."/>
            <person name="Liolios K."/>
            <person name="Mavromatis K."/>
            <person name="Pagani I."/>
            <person name="Ivanova N."/>
            <person name="Mikhailova N."/>
            <person name="Pati A."/>
            <person name="Chen A."/>
            <person name="Palaniappan K."/>
            <person name="Land M."/>
            <person name="Hauser L."/>
            <person name="Jeffries C.D."/>
            <person name="Chang Y.J."/>
            <person name="Brambilla E.M."/>
            <person name="Rohde M."/>
            <person name="Spring S."/>
            <person name="Goker M."/>
            <person name="Detter J.C."/>
            <person name="Woyke T."/>
            <person name="Bristow J."/>
            <person name="Eisen J.A."/>
            <person name="Markowitz V."/>
            <person name="Hugenholtz P."/>
            <person name="Kyrpides N.C."/>
            <person name="Klenk H.P."/>
        </authorList>
    </citation>
    <scope>NUCLEOTIDE SEQUENCE [LARGE SCALE GENOMIC DNA]</scope>
    <source>
        <strain evidence="15">DSM 15286 / JCM 11887 / CIR29812</strain>
    </source>
</reference>
<reference evidence="15" key="1">
    <citation type="submission" date="2011-04" db="EMBL/GenBank/DDBJ databases">
        <title>The complete genome of Thermodesulfatator indicus DSM 15286.</title>
        <authorList>
            <person name="Lucas S."/>
            <person name="Copeland A."/>
            <person name="Lapidus A."/>
            <person name="Bruce D."/>
            <person name="Goodwin L."/>
            <person name="Pitluck S."/>
            <person name="Peters L."/>
            <person name="Kyrpides N."/>
            <person name="Mavromatis K."/>
            <person name="Pagani I."/>
            <person name="Ivanova N."/>
            <person name="Saunders L."/>
            <person name="Detter J.C."/>
            <person name="Tapia R."/>
            <person name="Han C."/>
            <person name="Land M."/>
            <person name="Hauser L."/>
            <person name="Markowitz V."/>
            <person name="Cheng J.-F."/>
            <person name="Hugenholtz P."/>
            <person name="Woyke T."/>
            <person name="Wu D."/>
            <person name="Spring S."/>
            <person name="Schroeder M."/>
            <person name="Brambilla E."/>
            <person name="Klenk H.-P."/>
            <person name="Eisen J.A."/>
        </authorList>
    </citation>
    <scope>NUCLEOTIDE SEQUENCE [LARGE SCALE GENOMIC DNA]</scope>
    <source>
        <strain evidence="15">DSM 15286 / JCM 11887 / CIR29812</strain>
    </source>
</reference>
<keyword evidence="3" id="KW-0813">Transport</keyword>
<keyword evidence="9 12" id="KW-1133">Transmembrane helix</keyword>
<dbReference type="GO" id="GO:0009055">
    <property type="term" value="F:electron transfer activity"/>
    <property type="evidence" value="ECO:0007669"/>
    <property type="project" value="InterPro"/>
</dbReference>
<evidence type="ECO:0000256" key="7">
    <source>
        <dbReference type="ARBA" id="ARBA00022723"/>
    </source>
</evidence>
<dbReference type="InParanoid" id="F8AB12"/>
<accession>F8AB12</accession>
<evidence type="ECO:0000256" key="3">
    <source>
        <dbReference type="ARBA" id="ARBA00022448"/>
    </source>
</evidence>
<dbReference type="PRINTS" id="PR00161">
    <property type="entry name" value="NIHGNASECYTB"/>
</dbReference>
<keyword evidence="7" id="KW-0479">Metal-binding</keyword>
<feature type="domain" description="Cytochrome b561 bacterial/Ni-hydrogenase" evidence="13">
    <location>
        <begin position="7"/>
        <end position="189"/>
    </location>
</feature>
<evidence type="ECO:0000256" key="4">
    <source>
        <dbReference type="ARBA" id="ARBA00022475"/>
    </source>
</evidence>
<evidence type="ECO:0000256" key="11">
    <source>
        <dbReference type="ARBA" id="ARBA00023136"/>
    </source>
</evidence>
<dbReference type="InterPro" id="IPR011577">
    <property type="entry name" value="Cyt_b561_bac/Ni-Hgenase"/>
</dbReference>
<keyword evidence="6 12" id="KW-0812">Transmembrane</keyword>
<evidence type="ECO:0000256" key="8">
    <source>
        <dbReference type="ARBA" id="ARBA00022982"/>
    </source>
</evidence>
<organism evidence="14 15">
    <name type="scientific">Thermodesulfatator indicus (strain DSM 15286 / JCM 11887 / CIR29812)</name>
    <dbReference type="NCBI Taxonomy" id="667014"/>
    <lineage>
        <taxon>Bacteria</taxon>
        <taxon>Pseudomonadati</taxon>
        <taxon>Thermodesulfobacteriota</taxon>
        <taxon>Thermodesulfobacteria</taxon>
        <taxon>Thermodesulfobacteriales</taxon>
        <taxon>Thermodesulfatatoraceae</taxon>
        <taxon>Thermodesulfatator</taxon>
    </lineage>
</organism>
<gene>
    <name evidence="14" type="ordered locus">Thein_0496</name>
</gene>
<dbReference type="KEGG" id="tid:Thein_0496"/>
<keyword evidence="8" id="KW-0249">Electron transport</keyword>
<dbReference type="PATRIC" id="fig|667014.3.peg.515"/>
<dbReference type="EMBL" id="CP002683">
    <property type="protein sequence ID" value="AEH44378.1"/>
    <property type="molecule type" value="Genomic_DNA"/>
</dbReference>
<evidence type="ECO:0000256" key="5">
    <source>
        <dbReference type="ARBA" id="ARBA00022617"/>
    </source>
</evidence>
<dbReference type="InterPro" id="IPR051542">
    <property type="entry name" value="Hydrogenase_cytochrome"/>
</dbReference>
<dbReference type="PANTHER" id="PTHR30485">
    <property type="entry name" value="NI/FE-HYDROGENASE 1 B-TYPE CYTOCHROME SUBUNIT"/>
    <property type="match status" value="1"/>
</dbReference>
<keyword evidence="10" id="KW-0408">Iron</keyword>
<feature type="transmembrane region" description="Helical" evidence="12">
    <location>
        <begin position="121"/>
        <end position="142"/>
    </location>
</feature>
<dbReference type="STRING" id="667014.Thein_0496"/>
<evidence type="ECO:0000256" key="10">
    <source>
        <dbReference type="ARBA" id="ARBA00023004"/>
    </source>
</evidence>
<dbReference type="GO" id="GO:0005886">
    <property type="term" value="C:plasma membrane"/>
    <property type="evidence" value="ECO:0007669"/>
    <property type="project" value="UniProtKB-SubCell"/>
</dbReference>
<keyword evidence="15" id="KW-1185">Reference proteome</keyword>